<dbReference type="AlphaFoldDB" id="A0A251ZXL6"/>
<keyword evidence="5" id="KW-0444">Lipid biosynthesis</keyword>
<evidence type="ECO:0000256" key="1">
    <source>
        <dbReference type="ARBA" id="ARBA00003145"/>
    </source>
</evidence>
<dbReference type="GO" id="GO:0005886">
    <property type="term" value="C:plasma membrane"/>
    <property type="evidence" value="ECO:0007669"/>
    <property type="project" value="UniProtKB-SubCell"/>
</dbReference>
<dbReference type="GO" id="GO:0005576">
    <property type="term" value="C:extracellular region"/>
    <property type="evidence" value="ECO:0007669"/>
    <property type="project" value="UniProtKB-SubCell"/>
</dbReference>
<dbReference type="RefSeq" id="WP_086631742.1">
    <property type="nucleotide sequence ID" value="NZ_JOPB01000001.1"/>
</dbReference>
<evidence type="ECO:0000256" key="8">
    <source>
        <dbReference type="ARBA" id="ARBA00022692"/>
    </source>
</evidence>
<evidence type="ECO:0000256" key="3">
    <source>
        <dbReference type="ARBA" id="ARBA00004651"/>
    </source>
</evidence>
<keyword evidence="6" id="KW-0964">Secreted</keyword>
<dbReference type="InterPro" id="IPR022924">
    <property type="entry name" value="Cardiolipin_synthase"/>
</dbReference>
<evidence type="ECO:0000256" key="4">
    <source>
        <dbReference type="ARBA" id="ARBA00022475"/>
    </source>
</evidence>
<evidence type="ECO:0000256" key="2">
    <source>
        <dbReference type="ARBA" id="ARBA00004613"/>
    </source>
</evidence>
<dbReference type="PANTHER" id="PTHR21248:SF22">
    <property type="entry name" value="PHOSPHOLIPASE D"/>
    <property type="match status" value="1"/>
</dbReference>
<evidence type="ECO:0000256" key="6">
    <source>
        <dbReference type="ARBA" id="ARBA00022525"/>
    </source>
</evidence>
<protein>
    <recommendedName>
        <fullName evidence="15">Cardiolipin synthase</fullName>
        <ecNumber evidence="15">2.7.8.-</ecNumber>
    </recommendedName>
</protein>
<dbReference type="Pfam" id="PF13091">
    <property type="entry name" value="PLDc_2"/>
    <property type="match status" value="2"/>
</dbReference>
<evidence type="ECO:0000313" key="18">
    <source>
        <dbReference type="EMBL" id="OUI79401.1"/>
    </source>
</evidence>
<keyword evidence="13" id="KW-0594">Phospholipid biosynthesis</keyword>
<comment type="function">
    <text evidence="1">Could be a virulence factor.</text>
</comment>
<dbReference type="Proteomes" id="UP000194946">
    <property type="component" value="Unassembled WGS sequence"/>
</dbReference>
<reference evidence="19" key="1">
    <citation type="submission" date="2014-06" db="EMBL/GenBank/DDBJ databases">
        <authorList>
            <person name="Winans N.J."/>
            <person name="Newell P.D."/>
            <person name="Douglas A.E."/>
        </authorList>
    </citation>
    <scope>NUCLEOTIDE SEQUENCE [LARGE SCALE GENOMIC DNA]</scope>
    <source>
        <strain evidence="19">DmL_052</strain>
    </source>
</reference>
<keyword evidence="11" id="KW-0443">Lipid metabolism</keyword>
<evidence type="ECO:0000256" key="12">
    <source>
        <dbReference type="ARBA" id="ARBA00023136"/>
    </source>
</evidence>
<organism evidence="18 19">
    <name type="scientific">Commensalibacter intestini</name>
    <dbReference type="NCBI Taxonomy" id="479936"/>
    <lineage>
        <taxon>Bacteria</taxon>
        <taxon>Pseudomonadati</taxon>
        <taxon>Pseudomonadota</taxon>
        <taxon>Alphaproteobacteria</taxon>
        <taxon>Acetobacterales</taxon>
        <taxon>Acetobacteraceae</taxon>
    </lineage>
</organism>
<dbReference type="SMART" id="SM00155">
    <property type="entry name" value="PLDc"/>
    <property type="match status" value="2"/>
</dbReference>
<dbReference type="InterPro" id="IPR001736">
    <property type="entry name" value="PLipase_D/transphosphatidylase"/>
</dbReference>
<evidence type="ECO:0000256" key="15">
    <source>
        <dbReference type="NCBIfam" id="TIGR04265"/>
    </source>
</evidence>
<keyword evidence="8 16" id="KW-0812">Transmembrane</keyword>
<keyword evidence="7" id="KW-0808">Transferase</keyword>
<evidence type="ECO:0000259" key="17">
    <source>
        <dbReference type="PROSITE" id="PS50035"/>
    </source>
</evidence>
<dbReference type="InterPro" id="IPR025202">
    <property type="entry name" value="PLD-like_dom"/>
</dbReference>
<keyword evidence="12 16" id="KW-0472">Membrane</keyword>
<evidence type="ECO:0000256" key="16">
    <source>
        <dbReference type="SAM" id="Phobius"/>
    </source>
</evidence>
<accession>A0A251ZXL6</accession>
<feature type="transmembrane region" description="Helical" evidence="16">
    <location>
        <begin position="47"/>
        <end position="65"/>
    </location>
</feature>
<dbReference type="SUPFAM" id="SSF56024">
    <property type="entry name" value="Phospholipase D/nuclease"/>
    <property type="match status" value="2"/>
</dbReference>
<keyword evidence="10 16" id="KW-1133">Transmembrane helix</keyword>
<dbReference type="EMBL" id="JOPB01000001">
    <property type="protein sequence ID" value="OUI79401.1"/>
    <property type="molecule type" value="Genomic_DNA"/>
</dbReference>
<evidence type="ECO:0000256" key="11">
    <source>
        <dbReference type="ARBA" id="ARBA00023098"/>
    </source>
</evidence>
<dbReference type="GO" id="GO:0008808">
    <property type="term" value="F:cardiolipin synthase activity"/>
    <property type="evidence" value="ECO:0007669"/>
    <property type="project" value="UniProtKB-UniRule"/>
</dbReference>
<proteinExistence type="predicted"/>
<dbReference type="NCBIfam" id="TIGR04265">
    <property type="entry name" value="bac_cardiolipin"/>
    <property type="match status" value="1"/>
</dbReference>
<gene>
    <name evidence="18" type="ORF">HK18_02235</name>
</gene>
<feature type="domain" description="PLD phosphodiesterase" evidence="17">
    <location>
        <begin position="393"/>
        <end position="420"/>
    </location>
</feature>
<evidence type="ECO:0000256" key="7">
    <source>
        <dbReference type="ARBA" id="ARBA00022679"/>
    </source>
</evidence>
<evidence type="ECO:0000256" key="13">
    <source>
        <dbReference type="ARBA" id="ARBA00023209"/>
    </source>
</evidence>
<feature type="transmembrane region" description="Helical" evidence="16">
    <location>
        <begin position="17"/>
        <end position="35"/>
    </location>
</feature>
<dbReference type="GO" id="GO:0032049">
    <property type="term" value="P:cardiolipin biosynthetic process"/>
    <property type="evidence" value="ECO:0007669"/>
    <property type="project" value="UniProtKB-UniRule"/>
</dbReference>
<keyword evidence="4" id="KW-1003">Cell membrane</keyword>
<evidence type="ECO:0000256" key="5">
    <source>
        <dbReference type="ARBA" id="ARBA00022516"/>
    </source>
</evidence>
<dbReference type="Gene3D" id="3.30.870.10">
    <property type="entry name" value="Endonuclease Chain A"/>
    <property type="match status" value="2"/>
</dbReference>
<keyword evidence="19" id="KW-1185">Reference proteome</keyword>
<feature type="domain" description="PLD phosphodiesterase" evidence="17">
    <location>
        <begin position="217"/>
        <end position="244"/>
    </location>
</feature>
<name>A0A251ZXL6_9PROT</name>
<comment type="caution">
    <text evidence="18">The sequence shown here is derived from an EMBL/GenBank/DDBJ whole genome shotgun (WGS) entry which is preliminary data.</text>
</comment>
<dbReference type="InterPro" id="IPR027379">
    <property type="entry name" value="CLS_N"/>
</dbReference>
<dbReference type="PROSITE" id="PS50035">
    <property type="entry name" value="PLD"/>
    <property type="match status" value="2"/>
</dbReference>
<dbReference type="PANTHER" id="PTHR21248">
    <property type="entry name" value="CARDIOLIPIN SYNTHASE"/>
    <property type="match status" value="1"/>
</dbReference>
<evidence type="ECO:0000256" key="14">
    <source>
        <dbReference type="ARBA" id="ARBA00023264"/>
    </source>
</evidence>
<dbReference type="CDD" id="cd09157">
    <property type="entry name" value="PLDc_CLS_unchar2_1"/>
    <property type="match status" value="1"/>
</dbReference>
<keyword evidence="14" id="KW-1208">Phospholipid metabolism</keyword>
<evidence type="ECO:0000313" key="19">
    <source>
        <dbReference type="Proteomes" id="UP000194946"/>
    </source>
</evidence>
<comment type="subcellular location">
    <subcellularLocation>
        <location evidence="3">Cell membrane</location>
        <topology evidence="3">Multi-pass membrane protein</topology>
    </subcellularLocation>
    <subcellularLocation>
        <location evidence="2">Secreted</location>
    </subcellularLocation>
</comment>
<dbReference type="Pfam" id="PF13396">
    <property type="entry name" value="PLDc_N"/>
    <property type="match status" value="1"/>
</dbReference>
<keyword evidence="9" id="KW-0677">Repeat</keyword>
<evidence type="ECO:0000256" key="9">
    <source>
        <dbReference type="ARBA" id="ARBA00022737"/>
    </source>
</evidence>
<dbReference type="EC" id="2.7.8.-" evidence="15"/>
<sequence length="478" mass="55095">MHVFYTYLFLTDFQQDAFLAILRFVLILLVIFHVLRHVRDTRSSIGWIGFTLIMPITGFILYMMFGVNRVVHRAQKLVNNRPWHNKLLDNMTRYYIKGHFYPLAKVVEGFTGRPLLIGNKVEPLFNGDEAYPVMLEAINSAKVCVFLSTYILKSDETGKAFADALIAAQQRGATVRVLVDGIGSGYFYCPISKYLKKNGIKMDRFMHSFLPWKMPFINLRTHKKILIVDGKVGFLGGLNIANENVLALHPKHPVSDTHFKITGTIVHELTEAFLQDWFFITAEDLNKKSFYPETETAGNMICRIITAGPDSDIEKIKYTMMQAISLARKSIRIMTPYFLPDDRFLSLLSLAAIRGVDVEIVIPEQSNQRLVDWARNINNLMPLQHGCKIWLVKAPFNHSKLMVIDRIWSFVGSSNVDMRSLRLNFEINMEIYHKEFAENLDDFIGSHRYKLLTLEELENRSIIAKFRDATTRLLLPYL</sequence>
<evidence type="ECO:0000256" key="10">
    <source>
        <dbReference type="ARBA" id="ARBA00022989"/>
    </source>
</evidence>